<keyword evidence="4 5" id="KW-0472">Membrane</keyword>
<keyword evidence="2 5" id="KW-0812">Transmembrane</keyword>
<sequence>MDATLTRMDTTFRRTMTSVTDILFPVNKEKEEIRQQILRKNHEYVTNLPLQMLLYFNCFYFPFWFIGSLVILDLKWQPLDELYRIVLVAIYIVYFIIEIVRLYLGYLGNLMERVPELAGSWLLTLLLTTPLILLLLINDNAIVLPFERALHIIMTIMVILEVIIGYFAIRAMVNYQVTKYHLQQFTDLENIDQSGSYFPETRYTS</sequence>
<dbReference type="PANTHER" id="PTHR13531:SF6">
    <property type="entry name" value="TMEM (HUMAN TRANSMEMBRANE PROTEIN) HOMOLOG"/>
    <property type="match status" value="1"/>
</dbReference>
<feature type="transmembrane region" description="Helical" evidence="5">
    <location>
        <begin position="149"/>
        <end position="169"/>
    </location>
</feature>
<dbReference type="GO" id="GO:0016020">
    <property type="term" value="C:membrane"/>
    <property type="evidence" value="ECO:0007669"/>
    <property type="project" value="UniProtKB-SubCell"/>
</dbReference>
<dbReference type="GeneID" id="106064894"/>
<dbReference type="GO" id="GO:1905515">
    <property type="term" value="P:non-motile cilium assembly"/>
    <property type="evidence" value="ECO:0007669"/>
    <property type="project" value="TreeGrafter"/>
</dbReference>
<keyword evidence="3 5" id="KW-1133">Transmembrane helix</keyword>
<evidence type="ECO:0000256" key="1">
    <source>
        <dbReference type="ARBA" id="ARBA00004141"/>
    </source>
</evidence>
<evidence type="ECO:0000313" key="7">
    <source>
        <dbReference type="RefSeq" id="XP_013078998.2"/>
    </source>
</evidence>
<dbReference type="Pfam" id="PF09799">
    <property type="entry name" value="Transmemb_17"/>
    <property type="match status" value="1"/>
</dbReference>
<evidence type="ECO:0000256" key="5">
    <source>
        <dbReference type="SAM" id="Phobius"/>
    </source>
</evidence>
<gene>
    <name evidence="7" type="primary">LOC106064894</name>
</gene>
<evidence type="ECO:0000256" key="4">
    <source>
        <dbReference type="ARBA" id="ARBA00023136"/>
    </source>
</evidence>
<dbReference type="OMA" id="LWWVSCI"/>
<dbReference type="RefSeq" id="XP_013078998.2">
    <property type="nucleotide sequence ID" value="XM_013223544.2"/>
</dbReference>
<dbReference type="KEGG" id="bgt:106064894"/>
<dbReference type="OrthoDB" id="311720at2759"/>
<dbReference type="AlphaFoldDB" id="A0A9U8EAJ2"/>
<evidence type="ECO:0000313" key="6">
    <source>
        <dbReference type="Proteomes" id="UP001165740"/>
    </source>
</evidence>
<dbReference type="Proteomes" id="UP001165740">
    <property type="component" value="Chromosome 12"/>
</dbReference>
<feature type="transmembrane region" description="Helical" evidence="5">
    <location>
        <begin position="118"/>
        <end position="137"/>
    </location>
</feature>
<dbReference type="GO" id="GO:0035869">
    <property type="term" value="C:ciliary transition zone"/>
    <property type="evidence" value="ECO:0007669"/>
    <property type="project" value="TreeGrafter"/>
</dbReference>
<name>A0A9U8EAJ2_BIOGL</name>
<reference evidence="7" key="1">
    <citation type="submission" date="2025-08" db="UniProtKB">
        <authorList>
            <consortium name="RefSeq"/>
        </authorList>
    </citation>
    <scope>IDENTIFICATION</scope>
</reference>
<dbReference type="PANTHER" id="PTHR13531">
    <property type="entry name" value="GEO07735P1-RELATED-RELATED"/>
    <property type="match status" value="1"/>
</dbReference>
<keyword evidence="6" id="KW-1185">Reference proteome</keyword>
<evidence type="ECO:0000256" key="3">
    <source>
        <dbReference type="ARBA" id="ARBA00022989"/>
    </source>
</evidence>
<protein>
    <submittedName>
        <fullName evidence="7">Transmembrane protein 17B-like</fullName>
    </submittedName>
</protein>
<feature type="transmembrane region" description="Helical" evidence="5">
    <location>
        <begin position="84"/>
        <end position="106"/>
    </location>
</feature>
<evidence type="ECO:0000256" key="2">
    <source>
        <dbReference type="ARBA" id="ARBA00022692"/>
    </source>
</evidence>
<proteinExistence type="predicted"/>
<dbReference type="InterPro" id="IPR019184">
    <property type="entry name" value="Uncharacterised_TM-17"/>
</dbReference>
<organism evidence="6 7">
    <name type="scientific">Biomphalaria glabrata</name>
    <name type="common">Bloodfluke planorb</name>
    <name type="synonym">Freshwater snail</name>
    <dbReference type="NCBI Taxonomy" id="6526"/>
    <lineage>
        <taxon>Eukaryota</taxon>
        <taxon>Metazoa</taxon>
        <taxon>Spiralia</taxon>
        <taxon>Lophotrochozoa</taxon>
        <taxon>Mollusca</taxon>
        <taxon>Gastropoda</taxon>
        <taxon>Heterobranchia</taxon>
        <taxon>Euthyneura</taxon>
        <taxon>Panpulmonata</taxon>
        <taxon>Hygrophila</taxon>
        <taxon>Lymnaeoidea</taxon>
        <taxon>Planorbidae</taxon>
        <taxon>Biomphalaria</taxon>
    </lineage>
</organism>
<comment type="subcellular location">
    <subcellularLocation>
        <location evidence="1">Membrane</location>
        <topology evidence="1">Multi-pass membrane protein</topology>
    </subcellularLocation>
</comment>
<feature type="transmembrane region" description="Helical" evidence="5">
    <location>
        <begin position="52"/>
        <end position="72"/>
    </location>
</feature>
<accession>A0A9U8EAJ2</accession>